<feature type="domain" description="Reverse transcriptase RNase H-like" evidence="10">
    <location>
        <begin position="87"/>
        <end position="200"/>
    </location>
</feature>
<evidence type="ECO:0000256" key="2">
    <source>
        <dbReference type="ARBA" id="ARBA00022679"/>
    </source>
</evidence>
<dbReference type="GO" id="GO:0003964">
    <property type="term" value="F:RNA-directed DNA polymerase activity"/>
    <property type="evidence" value="ECO:0007669"/>
    <property type="project" value="UniProtKB-KW"/>
</dbReference>
<keyword evidence="8" id="KW-0695">RNA-directed DNA polymerase</keyword>
<dbReference type="EMBL" id="NBNE01010834">
    <property type="protein sequence ID" value="OWY97114.1"/>
    <property type="molecule type" value="Genomic_DNA"/>
</dbReference>
<feature type="region of interest" description="Disordered" evidence="9">
    <location>
        <begin position="239"/>
        <end position="259"/>
    </location>
</feature>
<keyword evidence="2" id="KW-0808">Transferase</keyword>
<dbReference type="OrthoDB" id="104731at2759"/>
<dbReference type="PANTHER" id="PTHR33064">
    <property type="entry name" value="POL PROTEIN"/>
    <property type="match status" value="1"/>
</dbReference>
<evidence type="ECO:0000256" key="5">
    <source>
        <dbReference type="ARBA" id="ARBA00022750"/>
    </source>
</evidence>
<dbReference type="InterPro" id="IPR041373">
    <property type="entry name" value="RT_RNaseH"/>
</dbReference>
<keyword evidence="4" id="KW-0540">Nuclease</keyword>
<feature type="compositionally biased region" description="Polar residues" evidence="9">
    <location>
        <begin position="243"/>
        <end position="259"/>
    </location>
</feature>
<name>A0A225UVH8_9STRA</name>
<keyword evidence="3" id="KW-0548">Nucleotidyltransferase</keyword>
<reference evidence="12" key="1">
    <citation type="submission" date="2017-03" db="EMBL/GenBank/DDBJ databases">
        <title>Phytopthora megakarya and P. palmivora, two closely related causual agents of cacao black pod achieved similar genome size and gene model numbers by different mechanisms.</title>
        <authorList>
            <person name="Ali S."/>
            <person name="Shao J."/>
            <person name="Larry D.J."/>
            <person name="Kronmiller B."/>
            <person name="Shen D."/>
            <person name="Strem M.D."/>
            <person name="Melnick R.L."/>
            <person name="Guiltinan M.J."/>
            <person name="Tyler B.M."/>
            <person name="Meinhardt L.W."/>
            <person name="Bailey B.A."/>
        </authorList>
    </citation>
    <scope>NUCLEOTIDE SEQUENCE [LARGE SCALE GENOMIC DNA]</scope>
    <source>
        <strain evidence="12">zdho120</strain>
    </source>
</reference>
<dbReference type="InterPro" id="IPR043128">
    <property type="entry name" value="Rev_trsase/Diguanyl_cyclase"/>
</dbReference>
<evidence type="ECO:0000256" key="9">
    <source>
        <dbReference type="SAM" id="MobiDB-lite"/>
    </source>
</evidence>
<proteinExistence type="predicted"/>
<dbReference type="InterPro" id="IPR051320">
    <property type="entry name" value="Viral_Replic_Matur_Polypro"/>
</dbReference>
<keyword evidence="6" id="KW-0255">Endonuclease</keyword>
<dbReference type="GO" id="GO:0004190">
    <property type="term" value="F:aspartic-type endopeptidase activity"/>
    <property type="evidence" value="ECO:0007669"/>
    <property type="project" value="UniProtKB-KW"/>
</dbReference>
<dbReference type="Gene3D" id="3.30.70.270">
    <property type="match status" value="1"/>
</dbReference>
<evidence type="ECO:0000259" key="10">
    <source>
        <dbReference type="Pfam" id="PF17917"/>
    </source>
</evidence>
<accession>A0A225UVH8</accession>
<dbReference type="SUPFAM" id="SSF56672">
    <property type="entry name" value="DNA/RNA polymerases"/>
    <property type="match status" value="1"/>
</dbReference>
<keyword evidence="7" id="KW-0378">Hydrolase</keyword>
<evidence type="ECO:0000256" key="3">
    <source>
        <dbReference type="ARBA" id="ARBA00022695"/>
    </source>
</evidence>
<sequence length="304" mass="34259">MTYPETAGKLQQFLCAANWMRESIVDYARAVDPLQQRLDASLKGGKRTKRVAAGISVTLTDTKRVAFGKIKELLATSTTIAPPDDPATTIVCSDASDCGWSVIAFQVVDYNATLLVVTQQHKLLTCLSGTFKGSQLNWTVIEKKAYPIVVACEKLDNLLIRPKPFRLFCNHRNLIHVFAPHVSIRKHIRGKLLRWALKLMPPQYVIEHFNGEANVWADMLSRWAGQPTSRANLKRFTKKLTKSKQATPRTDSRSSGHWTTKGSYGLHLTRFKLYSSKHLETLSEAAMVYYVLTSGFGYRERAQN</sequence>
<dbReference type="GO" id="GO:0006508">
    <property type="term" value="P:proteolysis"/>
    <property type="evidence" value="ECO:0007669"/>
    <property type="project" value="UniProtKB-KW"/>
</dbReference>
<evidence type="ECO:0000256" key="4">
    <source>
        <dbReference type="ARBA" id="ARBA00022722"/>
    </source>
</evidence>
<dbReference type="GO" id="GO:0004519">
    <property type="term" value="F:endonuclease activity"/>
    <property type="evidence" value="ECO:0007669"/>
    <property type="project" value="UniProtKB-KW"/>
</dbReference>
<dbReference type="InterPro" id="IPR043502">
    <property type="entry name" value="DNA/RNA_pol_sf"/>
</dbReference>
<gene>
    <name evidence="11" type="ORF">PHMEG_00032441</name>
</gene>
<dbReference type="AlphaFoldDB" id="A0A225UVH8"/>
<keyword evidence="5" id="KW-0064">Aspartyl protease</keyword>
<evidence type="ECO:0000256" key="6">
    <source>
        <dbReference type="ARBA" id="ARBA00022759"/>
    </source>
</evidence>
<organism evidence="11 12">
    <name type="scientific">Phytophthora megakarya</name>
    <dbReference type="NCBI Taxonomy" id="4795"/>
    <lineage>
        <taxon>Eukaryota</taxon>
        <taxon>Sar</taxon>
        <taxon>Stramenopiles</taxon>
        <taxon>Oomycota</taxon>
        <taxon>Peronosporomycetes</taxon>
        <taxon>Peronosporales</taxon>
        <taxon>Peronosporaceae</taxon>
        <taxon>Phytophthora</taxon>
    </lineage>
</organism>
<protein>
    <recommendedName>
        <fullName evidence="10">Reverse transcriptase RNase H-like domain-containing protein</fullName>
    </recommendedName>
</protein>
<evidence type="ECO:0000313" key="11">
    <source>
        <dbReference type="EMBL" id="OWY97114.1"/>
    </source>
</evidence>
<evidence type="ECO:0000256" key="1">
    <source>
        <dbReference type="ARBA" id="ARBA00022670"/>
    </source>
</evidence>
<evidence type="ECO:0000256" key="8">
    <source>
        <dbReference type="ARBA" id="ARBA00022918"/>
    </source>
</evidence>
<keyword evidence="12" id="KW-1185">Reference proteome</keyword>
<dbReference type="PANTHER" id="PTHR33064:SF37">
    <property type="entry name" value="RIBONUCLEASE H"/>
    <property type="match status" value="1"/>
</dbReference>
<evidence type="ECO:0000313" key="12">
    <source>
        <dbReference type="Proteomes" id="UP000198211"/>
    </source>
</evidence>
<dbReference type="Proteomes" id="UP000198211">
    <property type="component" value="Unassembled WGS sequence"/>
</dbReference>
<keyword evidence="1" id="KW-0645">Protease</keyword>
<comment type="caution">
    <text evidence="11">The sequence shown here is derived from an EMBL/GenBank/DDBJ whole genome shotgun (WGS) entry which is preliminary data.</text>
</comment>
<evidence type="ECO:0000256" key="7">
    <source>
        <dbReference type="ARBA" id="ARBA00022801"/>
    </source>
</evidence>
<dbReference type="Pfam" id="PF17917">
    <property type="entry name" value="RT_RNaseH"/>
    <property type="match status" value="1"/>
</dbReference>